<evidence type="ECO:0000313" key="5">
    <source>
        <dbReference type="Proteomes" id="UP000655994"/>
    </source>
</evidence>
<accession>A0A8I1GF63</accession>
<keyword evidence="1" id="KW-1133">Transmembrane helix</keyword>
<sequence length="66" mass="7267">MNKITEYMGYLGSLVFGGTLVAVLITDISNESHKWGLVIALLTIWLGPLMRIGFLSGKLKEVKAEE</sequence>
<proteinExistence type="predicted"/>
<feature type="transmembrane region" description="Helical" evidence="1">
    <location>
        <begin position="35"/>
        <end position="54"/>
    </location>
</feature>
<keyword evidence="1" id="KW-0472">Membrane</keyword>
<evidence type="ECO:0000256" key="1">
    <source>
        <dbReference type="SAM" id="Phobius"/>
    </source>
</evidence>
<organism evidence="3 4">
    <name type="scientific">Idiomarina abyssalis</name>
    <dbReference type="NCBI Taxonomy" id="86102"/>
    <lineage>
        <taxon>Bacteria</taxon>
        <taxon>Pseudomonadati</taxon>
        <taxon>Pseudomonadota</taxon>
        <taxon>Gammaproteobacteria</taxon>
        <taxon>Alteromonadales</taxon>
        <taxon>Idiomarinaceae</taxon>
        <taxon>Idiomarina</taxon>
    </lineage>
</organism>
<evidence type="ECO:0000313" key="2">
    <source>
        <dbReference type="EMBL" id="MBJ7266361.1"/>
    </source>
</evidence>
<dbReference type="EMBL" id="JAEMOP010000009">
    <property type="protein sequence ID" value="MBJ7316918.1"/>
    <property type="molecule type" value="Genomic_DNA"/>
</dbReference>
<dbReference type="AlphaFoldDB" id="A0A8I1GF63"/>
<name>A0A8I1GF63_9GAMM</name>
<evidence type="ECO:0000313" key="3">
    <source>
        <dbReference type="EMBL" id="MBJ7316918.1"/>
    </source>
</evidence>
<feature type="transmembrane region" description="Helical" evidence="1">
    <location>
        <begin position="7"/>
        <end position="29"/>
    </location>
</feature>
<keyword evidence="1" id="KW-0812">Transmembrane</keyword>
<dbReference type="RefSeq" id="WP_199494078.1">
    <property type="nucleotide sequence ID" value="NZ_JAEMOP010000009.1"/>
</dbReference>
<protein>
    <submittedName>
        <fullName evidence="3">Uncharacterized protein</fullName>
    </submittedName>
</protein>
<reference evidence="3 5" key="1">
    <citation type="submission" date="2020-09" db="EMBL/GenBank/DDBJ databases">
        <title>Draft Genomes of Bacterial Isolates from North Pond Shallow Sediments.</title>
        <authorList>
            <person name="Kiel Reese B."/>
            <person name="Mullis M."/>
            <person name="Weisend R.E."/>
        </authorList>
    </citation>
    <scope>NUCLEOTIDE SEQUENCE</scope>
    <source>
        <strain evidence="3">KJE-2</strain>
        <strain evidence="2 5">KJE-3</strain>
    </source>
</reference>
<comment type="caution">
    <text evidence="3">The sequence shown here is derived from an EMBL/GenBank/DDBJ whole genome shotgun (WGS) entry which is preliminary data.</text>
</comment>
<keyword evidence="5" id="KW-1185">Reference proteome</keyword>
<dbReference type="EMBL" id="JAEMOS010000014">
    <property type="protein sequence ID" value="MBJ7266361.1"/>
    <property type="molecule type" value="Genomic_DNA"/>
</dbReference>
<dbReference type="Proteomes" id="UP000621390">
    <property type="component" value="Unassembled WGS sequence"/>
</dbReference>
<evidence type="ECO:0000313" key="4">
    <source>
        <dbReference type="Proteomes" id="UP000621390"/>
    </source>
</evidence>
<gene>
    <name evidence="2" type="ORF">JHC10_05305</name>
    <name evidence="3" type="ORF">JHC11_13055</name>
</gene>
<dbReference type="Proteomes" id="UP000655994">
    <property type="component" value="Unassembled WGS sequence"/>
</dbReference>